<keyword evidence="1" id="KW-0547">Nucleotide-binding</keyword>
<dbReference type="PRINTS" id="PR00154">
    <property type="entry name" value="AMPBINDING"/>
</dbReference>
<dbReference type="GO" id="GO:0016020">
    <property type="term" value="C:membrane"/>
    <property type="evidence" value="ECO:0007669"/>
    <property type="project" value="TreeGrafter"/>
</dbReference>
<dbReference type="SUPFAM" id="SSF56801">
    <property type="entry name" value="Acetyl-CoA synthetase-like"/>
    <property type="match status" value="1"/>
</dbReference>
<dbReference type="Pfam" id="PF23562">
    <property type="entry name" value="AMP-binding_C_3"/>
    <property type="match status" value="1"/>
</dbReference>
<dbReference type="Gene3D" id="3.40.50.12780">
    <property type="entry name" value="N-terminal domain of ligase-like"/>
    <property type="match status" value="1"/>
</dbReference>
<proteinExistence type="predicted"/>
<feature type="domain" description="AMP-dependent synthetase/ligase" evidence="3">
    <location>
        <begin position="27"/>
        <end position="418"/>
    </location>
</feature>
<accession>A0AAE3SGM1</accession>
<dbReference type="InterPro" id="IPR020845">
    <property type="entry name" value="AMP-binding_CS"/>
</dbReference>
<gene>
    <name evidence="4" type="ORF">OM075_17420</name>
</gene>
<evidence type="ECO:0000313" key="5">
    <source>
        <dbReference type="Proteomes" id="UP001209229"/>
    </source>
</evidence>
<evidence type="ECO:0000256" key="2">
    <source>
        <dbReference type="ARBA" id="ARBA00022840"/>
    </source>
</evidence>
<evidence type="ECO:0000313" key="4">
    <source>
        <dbReference type="EMBL" id="MCW3788252.1"/>
    </source>
</evidence>
<dbReference type="PANTHER" id="PTHR43272:SF33">
    <property type="entry name" value="AMP-BINDING DOMAIN-CONTAINING PROTEIN-RELATED"/>
    <property type="match status" value="1"/>
</dbReference>
<sequence length="607" mass="69318">MTFERTFDILSHLKENSQKQDIFCAKKNGSWVKFSVDDYNRNARDFAKGLIQMGFKKGDKIATVSNNRPEWNFVDMGMSMVGVIHVPIYPTISEEEFSYIFNHSEVKMVIVSDVSLYKKIKPIVALNKNIEYLYTFNVIEDASNWNEISKLGEEHRVKLKNTLEQYKQEVNSDDVASIIYTSGTTGMPKGVMLTHGNFLNNVAGVWEMFQIDRNSRVLSFLPLCHVYERMVNYLFQAKECSIYYAESLGSIASDMASARVNAFATVPRVIERIYDKIVSKGEDLNGIKKMIFFWAMRLGEKYSDANNNSFIYKLQLKLARKLVFSKWQRSFGGELKFVISGGAALQPRLSRLFFAAGIHLMEGYGLTETSPVIATNYSISPGNLKIGTVGPVLKNIEVKIDQDGEILTKGPCVMKGYYKNPELTAEVIDEDGWFHTGDIGELVDSKFLKITDRKKEMFKTSSGKYIAPQAIENMLKESIFIEQSMVVGESEKFASALISPNFDYLHMWAHDHKIHFRDNKELVTDKNILKIFQKEVGKTNKLLGQHEQIKRFRIVCEPWSAPGGELSATLKLKRRVLYVKYADILRDIYSYELGQENKGSISFNRDN</sequence>
<keyword evidence="4" id="KW-0436">Ligase</keyword>
<keyword evidence="2" id="KW-0067">ATP-binding</keyword>
<dbReference type="InterPro" id="IPR042099">
    <property type="entry name" value="ANL_N_sf"/>
</dbReference>
<protein>
    <submittedName>
        <fullName evidence="4">Long-chain fatty acid--CoA ligase</fullName>
    </submittedName>
</protein>
<dbReference type="InterPro" id="IPR020459">
    <property type="entry name" value="AMP-binding"/>
</dbReference>
<reference evidence="4" key="1">
    <citation type="submission" date="2022-10" db="EMBL/GenBank/DDBJ databases">
        <authorList>
            <person name="Yu W.X."/>
        </authorList>
    </citation>
    <scope>NUCLEOTIDE SEQUENCE</scope>
    <source>
        <strain evidence="4">AAT</strain>
    </source>
</reference>
<dbReference type="InterPro" id="IPR000873">
    <property type="entry name" value="AMP-dep_synth/lig_dom"/>
</dbReference>
<evidence type="ECO:0000259" key="3">
    <source>
        <dbReference type="Pfam" id="PF00501"/>
    </source>
</evidence>
<dbReference type="CDD" id="cd05907">
    <property type="entry name" value="VL_LC_FACS_like"/>
    <property type="match status" value="1"/>
</dbReference>
<dbReference type="EMBL" id="JAPDPJ010000048">
    <property type="protein sequence ID" value="MCW3788252.1"/>
    <property type="molecule type" value="Genomic_DNA"/>
</dbReference>
<keyword evidence="5" id="KW-1185">Reference proteome</keyword>
<organism evidence="4 5">
    <name type="scientific">Plebeiibacterium sediminum</name>
    <dbReference type="NCBI Taxonomy" id="2992112"/>
    <lineage>
        <taxon>Bacteria</taxon>
        <taxon>Pseudomonadati</taxon>
        <taxon>Bacteroidota</taxon>
        <taxon>Bacteroidia</taxon>
        <taxon>Marinilabiliales</taxon>
        <taxon>Marinilabiliaceae</taxon>
        <taxon>Plebeiibacterium</taxon>
    </lineage>
</organism>
<dbReference type="PROSITE" id="PS00455">
    <property type="entry name" value="AMP_BINDING"/>
    <property type="match status" value="1"/>
</dbReference>
<dbReference type="Pfam" id="PF00501">
    <property type="entry name" value="AMP-binding"/>
    <property type="match status" value="1"/>
</dbReference>
<comment type="caution">
    <text evidence="4">The sequence shown here is derived from an EMBL/GenBank/DDBJ whole genome shotgun (WGS) entry which is preliminary data.</text>
</comment>
<dbReference type="GO" id="GO:0004467">
    <property type="term" value="F:long-chain fatty acid-CoA ligase activity"/>
    <property type="evidence" value="ECO:0007669"/>
    <property type="project" value="TreeGrafter"/>
</dbReference>
<evidence type="ECO:0000256" key="1">
    <source>
        <dbReference type="ARBA" id="ARBA00022741"/>
    </source>
</evidence>
<dbReference type="RefSeq" id="WP_301191813.1">
    <property type="nucleotide sequence ID" value="NZ_JAPDPJ010000048.1"/>
</dbReference>
<name>A0AAE3SGM1_9BACT</name>
<dbReference type="Proteomes" id="UP001209229">
    <property type="component" value="Unassembled WGS sequence"/>
</dbReference>
<dbReference type="AlphaFoldDB" id="A0AAE3SGM1"/>
<dbReference type="PANTHER" id="PTHR43272">
    <property type="entry name" value="LONG-CHAIN-FATTY-ACID--COA LIGASE"/>
    <property type="match status" value="1"/>
</dbReference>
<dbReference type="GO" id="GO:0005524">
    <property type="term" value="F:ATP binding"/>
    <property type="evidence" value="ECO:0007669"/>
    <property type="project" value="UniProtKB-KW"/>
</dbReference>